<dbReference type="Proteomes" id="UP000799441">
    <property type="component" value="Unassembled WGS sequence"/>
</dbReference>
<dbReference type="OrthoDB" id="4941332at2759"/>
<feature type="region of interest" description="Disordered" evidence="1">
    <location>
        <begin position="265"/>
        <end position="297"/>
    </location>
</feature>
<feature type="transmembrane region" description="Helical" evidence="2">
    <location>
        <begin position="188"/>
        <end position="206"/>
    </location>
</feature>
<feature type="transmembrane region" description="Helical" evidence="2">
    <location>
        <begin position="117"/>
        <end position="139"/>
    </location>
</feature>
<accession>A0A9P4PYA2</accession>
<reference evidence="3" key="1">
    <citation type="journal article" date="2020" name="Stud. Mycol.">
        <title>101 Dothideomycetes genomes: a test case for predicting lifestyles and emergence of pathogens.</title>
        <authorList>
            <person name="Haridas S."/>
            <person name="Albert R."/>
            <person name="Binder M."/>
            <person name="Bloem J."/>
            <person name="Labutti K."/>
            <person name="Salamov A."/>
            <person name="Andreopoulos B."/>
            <person name="Baker S."/>
            <person name="Barry K."/>
            <person name="Bills G."/>
            <person name="Bluhm B."/>
            <person name="Cannon C."/>
            <person name="Castanera R."/>
            <person name="Culley D."/>
            <person name="Daum C."/>
            <person name="Ezra D."/>
            <person name="Gonzalez J."/>
            <person name="Henrissat B."/>
            <person name="Kuo A."/>
            <person name="Liang C."/>
            <person name="Lipzen A."/>
            <person name="Lutzoni F."/>
            <person name="Magnuson J."/>
            <person name="Mondo S."/>
            <person name="Nolan M."/>
            <person name="Ohm R."/>
            <person name="Pangilinan J."/>
            <person name="Park H.-J."/>
            <person name="Ramirez L."/>
            <person name="Alfaro M."/>
            <person name="Sun H."/>
            <person name="Tritt A."/>
            <person name="Yoshinaga Y."/>
            <person name="Zwiers L.-H."/>
            <person name="Turgeon B."/>
            <person name="Goodwin S."/>
            <person name="Spatafora J."/>
            <person name="Crous P."/>
            <person name="Grigoriev I."/>
        </authorList>
    </citation>
    <scope>NUCLEOTIDE SEQUENCE</scope>
    <source>
        <strain evidence="3">CBS 116435</strain>
    </source>
</reference>
<dbReference type="AlphaFoldDB" id="A0A9P4PYA2"/>
<gene>
    <name evidence="3" type="ORF">K431DRAFT_236252</name>
</gene>
<evidence type="ECO:0000256" key="1">
    <source>
        <dbReference type="SAM" id="MobiDB-lite"/>
    </source>
</evidence>
<sequence>MNSIEVFALLGSPARVFSRLLLFGRYLYFSPACGPSWPRDGFARARWGPRHKLKPWLLFDVQELERLEELLNYGTDSDVMEIRDSYVESFKMVSVGALLAQIPVSAFALPALDQTHYFARGCFVLAMITSLFAVFFTCLQQRTLGFLFRPIQVRAWLSNGRRYTNHKGDCVFQSSYSSHQFLQAPYELLGMSITLFILAFSIYLGSALTRHIKLNVKPNGEETGNLGVLIAFLVCGAFALCMFGQLLGAKDLENDTCLEEMQLHAFKPKTPDEKSPQSDVTRARRPSAGSESSNSAV</sequence>
<keyword evidence="4" id="KW-1185">Reference proteome</keyword>
<proteinExistence type="predicted"/>
<keyword evidence="2" id="KW-0812">Transmembrane</keyword>
<evidence type="ECO:0000313" key="4">
    <source>
        <dbReference type="Proteomes" id="UP000799441"/>
    </source>
</evidence>
<keyword evidence="2" id="KW-1133">Transmembrane helix</keyword>
<evidence type="ECO:0000313" key="3">
    <source>
        <dbReference type="EMBL" id="KAF2716045.1"/>
    </source>
</evidence>
<comment type="caution">
    <text evidence="3">The sequence shown here is derived from an EMBL/GenBank/DDBJ whole genome shotgun (WGS) entry which is preliminary data.</text>
</comment>
<protein>
    <submittedName>
        <fullName evidence="3">Uncharacterized protein</fullName>
    </submittedName>
</protein>
<feature type="transmembrane region" description="Helical" evidence="2">
    <location>
        <begin position="90"/>
        <end position="111"/>
    </location>
</feature>
<organism evidence="3 4">
    <name type="scientific">Polychaeton citri CBS 116435</name>
    <dbReference type="NCBI Taxonomy" id="1314669"/>
    <lineage>
        <taxon>Eukaryota</taxon>
        <taxon>Fungi</taxon>
        <taxon>Dikarya</taxon>
        <taxon>Ascomycota</taxon>
        <taxon>Pezizomycotina</taxon>
        <taxon>Dothideomycetes</taxon>
        <taxon>Dothideomycetidae</taxon>
        <taxon>Capnodiales</taxon>
        <taxon>Capnodiaceae</taxon>
        <taxon>Polychaeton</taxon>
    </lineage>
</organism>
<dbReference type="EMBL" id="MU003902">
    <property type="protein sequence ID" value="KAF2716045.1"/>
    <property type="molecule type" value="Genomic_DNA"/>
</dbReference>
<feature type="transmembrane region" description="Helical" evidence="2">
    <location>
        <begin position="226"/>
        <end position="247"/>
    </location>
</feature>
<keyword evidence="2" id="KW-0472">Membrane</keyword>
<name>A0A9P4PYA2_9PEZI</name>
<evidence type="ECO:0000256" key="2">
    <source>
        <dbReference type="SAM" id="Phobius"/>
    </source>
</evidence>